<protein>
    <submittedName>
        <fullName evidence="2">Uncharacterized protein</fullName>
    </submittedName>
</protein>
<evidence type="ECO:0000313" key="2">
    <source>
        <dbReference type="EMBL" id="NMH87723.1"/>
    </source>
</evidence>
<feature type="transmembrane region" description="Helical" evidence="1">
    <location>
        <begin position="163"/>
        <end position="185"/>
    </location>
</feature>
<accession>A0ABX1RYI4</accession>
<gene>
    <name evidence="2" type="ORF">HHX25_09425</name>
</gene>
<keyword evidence="1" id="KW-0472">Membrane</keyword>
<proteinExistence type="predicted"/>
<feature type="transmembrane region" description="Helical" evidence="1">
    <location>
        <begin position="197"/>
        <end position="217"/>
    </location>
</feature>
<feature type="transmembrane region" description="Helical" evidence="1">
    <location>
        <begin position="21"/>
        <end position="40"/>
    </location>
</feature>
<dbReference type="RefSeq" id="WP_169672486.1">
    <property type="nucleotide sequence ID" value="NZ_JABBHF010000004.1"/>
</dbReference>
<dbReference type="EMBL" id="JABBHF010000004">
    <property type="protein sequence ID" value="NMH87723.1"/>
    <property type="molecule type" value="Genomic_DNA"/>
</dbReference>
<dbReference type="Proteomes" id="UP000746690">
    <property type="component" value="Unassembled WGS sequence"/>
</dbReference>
<comment type="caution">
    <text evidence="2">The sequence shown here is derived from an EMBL/GenBank/DDBJ whole genome shotgun (WGS) entry which is preliminary data.</text>
</comment>
<evidence type="ECO:0000313" key="3">
    <source>
        <dbReference type="Proteomes" id="UP000746690"/>
    </source>
</evidence>
<keyword evidence="3" id="KW-1185">Reference proteome</keyword>
<reference evidence="2 3" key="1">
    <citation type="submission" date="2020-04" db="EMBL/GenBank/DDBJ databases">
        <title>A Flavivirga sp. nov.</title>
        <authorList>
            <person name="Sun X."/>
        </authorList>
    </citation>
    <scope>NUCLEOTIDE SEQUENCE [LARGE SCALE GENOMIC DNA]</scope>
    <source>
        <strain evidence="2 3">Y03</strain>
    </source>
</reference>
<sequence>MDKILDRILKFFENKSIHFGLRTSIFIISIFVLTTSDYYFNFSYDYHLNNKIEKLESIDNLKKIYKTDSLKLAELTELENRIFKRKHYSDRLRNLDLNQINIFKKSDTTEIKSPVIKNDNTTINKPIRSLFWMTLTSGYFFIILIIMLIILPFRGYPHNELKNVLGSIAGIIILIGVIGFLTWVGYKIPIISSNHPYLNYILNAILQSPLIYLIFWWNKTGEN</sequence>
<name>A0ABX1RYI4_9FLAO</name>
<evidence type="ECO:0000256" key="1">
    <source>
        <dbReference type="SAM" id="Phobius"/>
    </source>
</evidence>
<organism evidence="2 3">
    <name type="scientific">Flavivirga algicola</name>
    <dbReference type="NCBI Taxonomy" id="2729136"/>
    <lineage>
        <taxon>Bacteria</taxon>
        <taxon>Pseudomonadati</taxon>
        <taxon>Bacteroidota</taxon>
        <taxon>Flavobacteriia</taxon>
        <taxon>Flavobacteriales</taxon>
        <taxon>Flavobacteriaceae</taxon>
        <taxon>Flavivirga</taxon>
    </lineage>
</organism>
<keyword evidence="1" id="KW-0812">Transmembrane</keyword>
<feature type="transmembrane region" description="Helical" evidence="1">
    <location>
        <begin position="130"/>
        <end position="151"/>
    </location>
</feature>
<keyword evidence="1" id="KW-1133">Transmembrane helix</keyword>